<sequence length="46" mass="4844">MELDNNEKRSRLFSPGMTDKNPAVKALFAFADGFVLAEGLGGGSGK</sequence>
<comment type="caution">
    <text evidence="1">The sequence shown here is derived from an EMBL/GenBank/DDBJ whole genome shotgun (WGS) entry which is preliminary data.</text>
</comment>
<evidence type="ECO:0000313" key="1">
    <source>
        <dbReference type="EMBL" id="MRX53538.1"/>
    </source>
</evidence>
<organism evidence="1 2">
    <name type="scientific">Metabacillus idriensis</name>
    <dbReference type="NCBI Taxonomy" id="324768"/>
    <lineage>
        <taxon>Bacteria</taxon>
        <taxon>Bacillati</taxon>
        <taxon>Bacillota</taxon>
        <taxon>Bacilli</taxon>
        <taxon>Bacillales</taxon>
        <taxon>Bacillaceae</taxon>
        <taxon>Metabacillus</taxon>
    </lineage>
</organism>
<name>A0A6I2M5X3_9BACI</name>
<dbReference type="Proteomes" id="UP000441585">
    <property type="component" value="Unassembled WGS sequence"/>
</dbReference>
<dbReference type="RefSeq" id="WP_154318160.1">
    <property type="nucleotide sequence ID" value="NZ_CAJGAA010000001.1"/>
</dbReference>
<proteinExistence type="predicted"/>
<keyword evidence="2" id="KW-1185">Reference proteome</keyword>
<dbReference type="EMBL" id="WKKF01000001">
    <property type="protein sequence ID" value="MRX53538.1"/>
    <property type="molecule type" value="Genomic_DNA"/>
</dbReference>
<accession>A0A6I2M5X3</accession>
<protein>
    <submittedName>
        <fullName evidence="1">Uncharacterized protein</fullName>
    </submittedName>
</protein>
<reference evidence="1 2" key="1">
    <citation type="submission" date="2019-11" db="EMBL/GenBank/DDBJ databases">
        <title>Bacillus idriensis genome.</title>
        <authorList>
            <person name="Konopka E.N."/>
            <person name="Newman J.D."/>
        </authorList>
    </citation>
    <scope>NUCLEOTIDE SEQUENCE [LARGE SCALE GENOMIC DNA]</scope>
    <source>
        <strain evidence="1 2">DSM 19097</strain>
    </source>
</reference>
<dbReference type="AlphaFoldDB" id="A0A6I2M5X3"/>
<gene>
    <name evidence="1" type="ORF">GJU41_06105</name>
</gene>
<evidence type="ECO:0000313" key="2">
    <source>
        <dbReference type="Proteomes" id="UP000441585"/>
    </source>
</evidence>